<dbReference type="InterPro" id="IPR037523">
    <property type="entry name" value="VOC_core"/>
</dbReference>
<dbReference type="PANTHER" id="PTHR33993">
    <property type="entry name" value="GLYOXALASE-RELATED"/>
    <property type="match status" value="1"/>
</dbReference>
<dbReference type="PROSITE" id="PS51819">
    <property type="entry name" value="VOC"/>
    <property type="match status" value="2"/>
</dbReference>
<name>A0A849VHI6_9GAMM</name>
<dbReference type="Pfam" id="PF00903">
    <property type="entry name" value="Glyoxalase"/>
    <property type="match status" value="1"/>
</dbReference>
<dbReference type="Gene3D" id="3.10.180.10">
    <property type="entry name" value="2,3-Dihydroxybiphenyl 1,2-Dioxygenase, domain 1"/>
    <property type="match status" value="2"/>
</dbReference>
<dbReference type="InterPro" id="IPR004360">
    <property type="entry name" value="Glyas_Fos-R_dOase_dom"/>
</dbReference>
<dbReference type="SUPFAM" id="SSF54593">
    <property type="entry name" value="Glyoxalase/Bleomycin resistance protein/Dihydroxybiphenyl dioxygenase"/>
    <property type="match status" value="2"/>
</dbReference>
<dbReference type="EMBL" id="JABBPG010000004">
    <property type="protein sequence ID" value="NOU51147.1"/>
    <property type="molecule type" value="Genomic_DNA"/>
</dbReference>
<organism evidence="2 3">
    <name type="scientific">Pseudoalteromonas caenipelagi</name>
    <dbReference type="NCBI Taxonomy" id="2726988"/>
    <lineage>
        <taxon>Bacteria</taxon>
        <taxon>Pseudomonadati</taxon>
        <taxon>Pseudomonadota</taxon>
        <taxon>Gammaproteobacteria</taxon>
        <taxon>Alteromonadales</taxon>
        <taxon>Pseudoalteromonadaceae</taxon>
        <taxon>Pseudoalteromonas</taxon>
    </lineage>
</organism>
<dbReference type="InterPro" id="IPR052164">
    <property type="entry name" value="Anthracycline_SecMetBiosynth"/>
</dbReference>
<protein>
    <submittedName>
        <fullName evidence="2">VOC family protein</fullName>
    </submittedName>
</protein>
<dbReference type="AlphaFoldDB" id="A0A849VHI6"/>
<dbReference type="CDD" id="cd07247">
    <property type="entry name" value="SgaA_N_like"/>
    <property type="match status" value="2"/>
</dbReference>
<sequence>MSKLTHAHTHEFCWAELRAADWRVAKPFYCALFGWEFDDERGANGDFYTNFKKQGDIIAGMYEMDDDKKAVREQSVWQAYVAVLDVDASIAKAKKLGGQLVRGPYDIGKAGRMAVISDPGGAQITIWQAKEHIGSRRAFEANTPYWHELACRNRDVKEVFYSELFTWNSIHQTVQGVDYVIFSNDDHALAGMVEMTSAWGSKTPSHWMMYFAVLDCDAIAKKAAGLGAKVCVPPTDVPDVGRYAVICDPQGAFFSIIESYMDTITD</sequence>
<evidence type="ECO:0000313" key="2">
    <source>
        <dbReference type="EMBL" id="NOU51147.1"/>
    </source>
</evidence>
<gene>
    <name evidence="2" type="ORF">HG263_11460</name>
</gene>
<proteinExistence type="predicted"/>
<dbReference type="Proteomes" id="UP000586305">
    <property type="component" value="Unassembled WGS sequence"/>
</dbReference>
<dbReference type="RefSeq" id="WP_171626212.1">
    <property type="nucleotide sequence ID" value="NZ_JABBPG010000004.1"/>
</dbReference>
<comment type="caution">
    <text evidence="2">The sequence shown here is derived from an EMBL/GenBank/DDBJ whole genome shotgun (WGS) entry which is preliminary data.</text>
</comment>
<dbReference type="PANTHER" id="PTHR33993:SF14">
    <property type="entry name" value="GB|AAF24581.1"/>
    <property type="match status" value="1"/>
</dbReference>
<evidence type="ECO:0000259" key="1">
    <source>
        <dbReference type="PROSITE" id="PS51819"/>
    </source>
</evidence>
<accession>A0A849VHI6</accession>
<reference evidence="2 3" key="1">
    <citation type="submission" date="2020-04" db="EMBL/GenBank/DDBJ databases">
        <title>Pseudoalteromonas caenipelagi sp. nov., isolated from a tidal flat.</title>
        <authorList>
            <person name="Park S."/>
            <person name="Yoon J.-H."/>
        </authorList>
    </citation>
    <scope>NUCLEOTIDE SEQUENCE [LARGE SCALE GENOMIC DNA]</scope>
    <source>
        <strain evidence="2 3">JBTF-M23</strain>
    </source>
</reference>
<dbReference type="InterPro" id="IPR029068">
    <property type="entry name" value="Glyas_Bleomycin-R_OHBP_Dase"/>
</dbReference>
<keyword evidence="3" id="KW-1185">Reference proteome</keyword>
<feature type="domain" description="VOC" evidence="1">
    <location>
        <begin position="143"/>
        <end position="259"/>
    </location>
</feature>
<feature type="domain" description="VOC" evidence="1">
    <location>
        <begin position="11"/>
        <end position="129"/>
    </location>
</feature>
<evidence type="ECO:0000313" key="3">
    <source>
        <dbReference type="Proteomes" id="UP000586305"/>
    </source>
</evidence>